<name>A0ABN3ULR9_9ACTN</name>
<protein>
    <submittedName>
        <fullName evidence="7">ABC transporter ATP-binding protein</fullName>
    </submittedName>
</protein>
<evidence type="ECO:0000256" key="1">
    <source>
        <dbReference type="ARBA" id="ARBA00004202"/>
    </source>
</evidence>
<dbReference type="SUPFAM" id="SSF52540">
    <property type="entry name" value="P-loop containing nucleoside triphosphate hydrolases"/>
    <property type="match status" value="1"/>
</dbReference>
<dbReference type="Gene3D" id="3.40.50.300">
    <property type="entry name" value="P-loop containing nucleotide triphosphate hydrolases"/>
    <property type="match status" value="1"/>
</dbReference>
<organism evidence="7 8">
    <name type="scientific">Actinocorallia aurantiaca</name>
    <dbReference type="NCBI Taxonomy" id="46204"/>
    <lineage>
        <taxon>Bacteria</taxon>
        <taxon>Bacillati</taxon>
        <taxon>Actinomycetota</taxon>
        <taxon>Actinomycetes</taxon>
        <taxon>Streptosporangiales</taxon>
        <taxon>Thermomonosporaceae</taxon>
        <taxon>Actinocorallia</taxon>
    </lineage>
</organism>
<gene>
    <name evidence="7" type="ORF">GCM10010439_59830</name>
</gene>
<dbReference type="GO" id="GO:0005524">
    <property type="term" value="F:ATP binding"/>
    <property type="evidence" value="ECO:0007669"/>
    <property type="project" value="UniProtKB-KW"/>
</dbReference>
<evidence type="ECO:0000256" key="5">
    <source>
        <dbReference type="ARBA" id="ARBA00023251"/>
    </source>
</evidence>
<dbReference type="PANTHER" id="PTHR42711">
    <property type="entry name" value="ABC TRANSPORTER ATP-BINDING PROTEIN"/>
    <property type="match status" value="1"/>
</dbReference>
<reference evidence="7 8" key="1">
    <citation type="journal article" date="2019" name="Int. J. Syst. Evol. Microbiol.">
        <title>The Global Catalogue of Microorganisms (GCM) 10K type strain sequencing project: providing services to taxonomists for standard genome sequencing and annotation.</title>
        <authorList>
            <consortium name="The Broad Institute Genomics Platform"/>
            <consortium name="The Broad Institute Genome Sequencing Center for Infectious Disease"/>
            <person name="Wu L."/>
            <person name="Ma J."/>
        </authorList>
    </citation>
    <scope>NUCLEOTIDE SEQUENCE [LARGE SCALE GENOMIC DNA]</scope>
    <source>
        <strain evidence="7 8">JCM 8201</strain>
    </source>
</reference>
<dbReference type="InterPro" id="IPR017871">
    <property type="entry name" value="ABC_transporter-like_CS"/>
</dbReference>
<dbReference type="PANTHER" id="PTHR42711:SF16">
    <property type="entry name" value="ABC TRANSPORTER ATP-BINDING PROTEIN"/>
    <property type="match status" value="1"/>
</dbReference>
<dbReference type="InterPro" id="IPR003439">
    <property type="entry name" value="ABC_transporter-like_ATP-bd"/>
</dbReference>
<evidence type="ECO:0000256" key="4">
    <source>
        <dbReference type="ARBA" id="ARBA00022840"/>
    </source>
</evidence>
<keyword evidence="5" id="KW-0046">Antibiotic resistance</keyword>
<feature type="domain" description="ABC transporter" evidence="6">
    <location>
        <begin position="4"/>
        <end position="229"/>
    </location>
</feature>
<keyword evidence="2" id="KW-0813">Transport</keyword>
<comment type="subcellular location">
    <subcellularLocation>
        <location evidence="1">Cell membrane</location>
        <topology evidence="1">Peripheral membrane protein</topology>
    </subcellularLocation>
</comment>
<dbReference type="Proteomes" id="UP001501842">
    <property type="component" value="Unassembled WGS sequence"/>
</dbReference>
<dbReference type="SMART" id="SM00382">
    <property type="entry name" value="AAA"/>
    <property type="match status" value="1"/>
</dbReference>
<dbReference type="EMBL" id="BAAATZ010000029">
    <property type="protein sequence ID" value="GAA2735327.1"/>
    <property type="molecule type" value="Genomic_DNA"/>
</dbReference>
<dbReference type="CDD" id="cd03230">
    <property type="entry name" value="ABC_DR_subfamily_A"/>
    <property type="match status" value="1"/>
</dbReference>
<comment type="caution">
    <text evidence="7">The sequence shown here is derived from an EMBL/GenBank/DDBJ whole genome shotgun (WGS) entry which is preliminary data.</text>
</comment>
<dbReference type="InterPro" id="IPR027417">
    <property type="entry name" value="P-loop_NTPase"/>
</dbReference>
<evidence type="ECO:0000256" key="3">
    <source>
        <dbReference type="ARBA" id="ARBA00022741"/>
    </source>
</evidence>
<evidence type="ECO:0000313" key="7">
    <source>
        <dbReference type="EMBL" id="GAA2735327.1"/>
    </source>
</evidence>
<keyword evidence="3" id="KW-0547">Nucleotide-binding</keyword>
<evidence type="ECO:0000256" key="2">
    <source>
        <dbReference type="ARBA" id="ARBA00022448"/>
    </source>
</evidence>
<proteinExistence type="predicted"/>
<dbReference type="InterPro" id="IPR003593">
    <property type="entry name" value="AAA+_ATPase"/>
</dbReference>
<dbReference type="PROSITE" id="PS50893">
    <property type="entry name" value="ABC_TRANSPORTER_2"/>
    <property type="match status" value="1"/>
</dbReference>
<dbReference type="PROSITE" id="PS00211">
    <property type="entry name" value="ABC_TRANSPORTER_1"/>
    <property type="match status" value="1"/>
</dbReference>
<evidence type="ECO:0000259" key="6">
    <source>
        <dbReference type="PROSITE" id="PS50893"/>
    </source>
</evidence>
<dbReference type="RefSeq" id="WP_344455321.1">
    <property type="nucleotide sequence ID" value="NZ_BAAATZ010000029.1"/>
</dbReference>
<dbReference type="Pfam" id="PF00005">
    <property type="entry name" value="ABC_tran"/>
    <property type="match status" value="1"/>
</dbReference>
<keyword evidence="4 7" id="KW-0067">ATP-binding</keyword>
<evidence type="ECO:0000313" key="8">
    <source>
        <dbReference type="Proteomes" id="UP001501842"/>
    </source>
</evidence>
<accession>A0ABN3ULR9</accession>
<sequence>MSIIEVNGLRKAYGGRPVVDGVAFTVEEGEIFGILGPNGAGKTTAVECVEGLREPDAGTVRVVGLDPRTDRDELTRILGVQLQESELQEKLTVREALELYSAFYPNPADWHELAERLGLTGKLTTRFGNLSGGQKQRLFIALALLGRPRVVVLDELTTGLDPRARRDTWKLIEEVRDSGVTVLLVTHFMEEAQRLCDRIAVFKQGRVAALDTPAGLIRRSAGGTVISFSPSEPLDDGDLSGLPETSALERRNGHLTIHGTDTTVNAVISLLARHQITAHQLRVVDSTLDDAFLELTEDREN</sequence>
<dbReference type="InterPro" id="IPR050763">
    <property type="entry name" value="ABC_transporter_ATP-binding"/>
</dbReference>
<keyword evidence="8" id="KW-1185">Reference proteome</keyword>